<organism evidence="1">
    <name type="scientific">hydrothermal vent metagenome</name>
    <dbReference type="NCBI Taxonomy" id="652676"/>
    <lineage>
        <taxon>unclassified sequences</taxon>
        <taxon>metagenomes</taxon>
        <taxon>ecological metagenomes</taxon>
    </lineage>
</organism>
<dbReference type="AlphaFoldDB" id="A0A3B0V0Y2"/>
<sequence length="265" mass="29751">MPSPFPGMDPYLEARAIWPDVHASLITYIREAIQPEIRPKYIARIGERVQLASFSQSYVPDVLLVHTLREPAPTLETAAPLVADEPQLITMLDEAYREPFIEIIARETGDVVTVIEVLSPANKEGEGRKQYLQKQTDLLATDVNLVEIDLLSYGKETVLARNTTITNPADWRYLIDISRGGRRNALEIYAIPLTNKLPNCRIPLRPPDADVVLDLTAVFNRCYDVGSYDLLIDYSQPPTVPLQENESAWLNTLLQEKGLATAPQE</sequence>
<proteinExistence type="predicted"/>
<protein>
    <recommendedName>
        <fullName evidence="2">DUF4058 family protein</fullName>
    </recommendedName>
</protein>
<evidence type="ECO:0000313" key="1">
    <source>
        <dbReference type="EMBL" id="VAW31457.1"/>
    </source>
</evidence>
<dbReference type="InterPro" id="IPR025132">
    <property type="entry name" value="DUF4058"/>
</dbReference>
<reference evidence="1" key="1">
    <citation type="submission" date="2018-06" db="EMBL/GenBank/DDBJ databases">
        <authorList>
            <person name="Zhirakovskaya E."/>
        </authorList>
    </citation>
    <scope>NUCLEOTIDE SEQUENCE</scope>
</reference>
<name>A0A3B0V0Y2_9ZZZZ</name>
<gene>
    <name evidence="1" type="ORF">MNBD_CHLOROFLEXI01-2943</name>
</gene>
<dbReference type="EMBL" id="UOEU01000223">
    <property type="protein sequence ID" value="VAW31457.1"/>
    <property type="molecule type" value="Genomic_DNA"/>
</dbReference>
<evidence type="ECO:0008006" key="2">
    <source>
        <dbReference type="Google" id="ProtNLM"/>
    </source>
</evidence>
<dbReference type="Pfam" id="PF13267">
    <property type="entry name" value="DUF4058"/>
    <property type="match status" value="1"/>
</dbReference>
<accession>A0A3B0V0Y2</accession>